<evidence type="ECO:0000313" key="4">
    <source>
        <dbReference type="Proteomes" id="UP000038040"/>
    </source>
</evidence>
<reference evidence="6" key="1">
    <citation type="submission" date="2017-02" db="UniProtKB">
        <authorList>
            <consortium name="WormBaseParasite"/>
        </authorList>
    </citation>
    <scope>IDENTIFICATION</scope>
</reference>
<organism evidence="4 6">
    <name type="scientific">Dracunculus medinensis</name>
    <name type="common">Guinea worm</name>
    <dbReference type="NCBI Taxonomy" id="318479"/>
    <lineage>
        <taxon>Eukaryota</taxon>
        <taxon>Metazoa</taxon>
        <taxon>Ecdysozoa</taxon>
        <taxon>Nematoda</taxon>
        <taxon>Chromadorea</taxon>
        <taxon>Rhabditida</taxon>
        <taxon>Spirurina</taxon>
        <taxon>Dracunculoidea</taxon>
        <taxon>Dracunculidae</taxon>
        <taxon>Dracunculus</taxon>
    </lineage>
</organism>
<dbReference type="EMBL" id="UYYG01000200">
    <property type="protein sequence ID" value="VDN53872.1"/>
    <property type="molecule type" value="Genomic_DNA"/>
</dbReference>
<comment type="similarity">
    <text evidence="1">Belongs to the peptidase M13 family.</text>
</comment>
<accession>A0A0N4UQS0</accession>
<dbReference type="GO" id="GO:0016485">
    <property type="term" value="P:protein processing"/>
    <property type="evidence" value="ECO:0007669"/>
    <property type="project" value="TreeGrafter"/>
</dbReference>
<feature type="domain" description="Peptidase M13 N-terminal" evidence="2">
    <location>
        <begin position="90"/>
        <end position="139"/>
    </location>
</feature>
<keyword evidence="5" id="KW-1185">Reference proteome</keyword>
<dbReference type="PANTHER" id="PTHR11733:SF237">
    <property type="entry name" value="NEPRILYSIN-LIKE 4"/>
    <property type="match status" value="1"/>
</dbReference>
<dbReference type="AlphaFoldDB" id="A0A0N4UQS0"/>
<dbReference type="GO" id="GO:0005886">
    <property type="term" value="C:plasma membrane"/>
    <property type="evidence" value="ECO:0007669"/>
    <property type="project" value="TreeGrafter"/>
</dbReference>
<dbReference type="InterPro" id="IPR024079">
    <property type="entry name" value="MetalloPept_cat_dom_sf"/>
</dbReference>
<sequence length="163" mass="18340">MHISSIIIYFIVNNMRATMIDYSTRLWLILAILIINDKFMQTEQILGIISVPNADWNSPSLSDEIDVGISSGYVKASNLILGSIDEKFDPCVDFFKFACGKWIEHNPIPDDMVHYGILTLIRERVSSEMKALNKELSGSGPTVSDIFLMFDSARREIFGIICG</sequence>
<evidence type="ECO:0000256" key="1">
    <source>
        <dbReference type="ARBA" id="ARBA00007357"/>
    </source>
</evidence>
<evidence type="ECO:0000313" key="6">
    <source>
        <dbReference type="WBParaSite" id="DME_0001037501-mRNA-1"/>
    </source>
</evidence>
<dbReference type="STRING" id="318479.A0A0N4UQS0"/>
<name>A0A0N4UQS0_DRAME</name>
<gene>
    <name evidence="3" type="ORF">DME_LOCUS3845</name>
</gene>
<dbReference type="InterPro" id="IPR042089">
    <property type="entry name" value="Peptidase_M13_dom_2"/>
</dbReference>
<dbReference type="Proteomes" id="UP000274756">
    <property type="component" value="Unassembled WGS sequence"/>
</dbReference>
<dbReference type="Proteomes" id="UP000038040">
    <property type="component" value="Unplaced"/>
</dbReference>
<reference evidence="3 5" key="2">
    <citation type="submission" date="2018-11" db="EMBL/GenBank/DDBJ databases">
        <authorList>
            <consortium name="Pathogen Informatics"/>
        </authorList>
    </citation>
    <scope>NUCLEOTIDE SEQUENCE [LARGE SCALE GENOMIC DNA]</scope>
</reference>
<dbReference type="Pfam" id="PF05649">
    <property type="entry name" value="Peptidase_M13_N"/>
    <property type="match status" value="1"/>
</dbReference>
<dbReference type="InterPro" id="IPR008753">
    <property type="entry name" value="Peptidase_M13_N"/>
</dbReference>
<protein>
    <submittedName>
        <fullName evidence="6">Peptidase_M13_N domain-containing protein</fullName>
    </submittedName>
</protein>
<proteinExistence type="inferred from homology"/>
<evidence type="ECO:0000313" key="3">
    <source>
        <dbReference type="EMBL" id="VDN53872.1"/>
    </source>
</evidence>
<evidence type="ECO:0000259" key="2">
    <source>
        <dbReference type="Pfam" id="PF05649"/>
    </source>
</evidence>
<dbReference type="GO" id="GO:0004222">
    <property type="term" value="F:metalloendopeptidase activity"/>
    <property type="evidence" value="ECO:0007669"/>
    <property type="project" value="InterPro"/>
</dbReference>
<dbReference type="WBParaSite" id="DME_0001037501-mRNA-1">
    <property type="protein sequence ID" value="DME_0001037501-mRNA-1"/>
    <property type="gene ID" value="DME_0001037501"/>
</dbReference>
<dbReference type="SUPFAM" id="SSF55486">
    <property type="entry name" value="Metalloproteases ('zincins'), catalytic domain"/>
    <property type="match status" value="1"/>
</dbReference>
<dbReference type="PROSITE" id="PS51885">
    <property type="entry name" value="NEPRILYSIN"/>
    <property type="match status" value="1"/>
</dbReference>
<dbReference type="PANTHER" id="PTHR11733">
    <property type="entry name" value="ZINC METALLOPROTEASE FAMILY M13 NEPRILYSIN-RELATED"/>
    <property type="match status" value="1"/>
</dbReference>
<dbReference type="OrthoDB" id="6475849at2759"/>
<evidence type="ECO:0000313" key="5">
    <source>
        <dbReference type="Proteomes" id="UP000274756"/>
    </source>
</evidence>
<dbReference type="Gene3D" id="1.10.1380.10">
    <property type="entry name" value="Neutral endopeptidase , domain2"/>
    <property type="match status" value="1"/>
</dbReference>
<dbReference type="InterPro" id="IPR000718">
    <property type="entry name" value="Peptidase_M13"/>
</dbReference>
<dbReference type="Gene3D" id="3.40.390.10">
    <property type="entry name" value="Collagenase (Catalytic Domain)"/>
    <property type="match status" value="1"/>
</dbReference>